<dbReference type="STRING" id="228230.RMCC_2448"/>
<accession>A0A100WBL4</accession>
<evidence type="ECO:0000256" key="1">
    <source>
        <dbReference type="SAM" id="MobiDB-lite"/>
    </source>
</evidence>
<feature type="compositionally biased region" description="Basic and acidic residues" evidence="1">
    <location>
        <begin position="81"/>
        <end position="91"/>
    </location>
</feature>
<reference evidence="3" key="1">
    <citation type="journal article" date="2016" name="Genome Announc.">
        <title>Draft Genome Sequences of Five Rapidly Growing Mycobacterium Species, M. thermoresistibile, M. fortuitum subsp. acetamidolyticum, M. canariasense, M. brisbanense, and M. novocastrense.</title>
        <authorList>
            <person name="Katahira K."/>
            <person name="Ogura Y."/>
            <person name="Gotoh Y."/>
            <person name="Hayashi T."/>
        </authorList>
    </citation>
    <scope>NUCLEOTIDE SEQUENCE [LARGE SCALE GENOMIC DNA]</scope>
    <source>
        <strain evidence="3">JCM15298</strain>
    </source>
</reference>
<name>A0A100WBL4_MYCCR</name>
<protein>
    <submittedName>
        <fullName evidence="2">Uncharacterized protein</fullName>
    </submittedName>
</protein>
<evidence type="ECO:0000313" key="3">
    <source>
        <dbReference type="Proteomes" id="UP000069443"/>
    </source>
</evidence>
<reference evidence="3" key="2">
    <citation type="submission" date="2016-02" db="EMBL/GenBank/DDBJ databases">
        <title>Draft genome sequence of five rapidly growing Mycobacterium species.</title>
        <authorList>
            <person name="Katahira K."/>
            <person name="Gotou Y."/>
            <person name="Iida K."/>
            <person name="Ogura Y."/>
            <person name="Hayashi T."/>
        </authorList>
    </citation>
    <scope>NUCLEOTIDE SEQUENCE [LARGE SCALE GENOMIC DNA]</scope>
    <source>
        <strain evidence="3">JCM15298</strain>
    </source>
</reference>
<dbReference type="Proteomes" id="UP000069443">
    <property type="component" value="Unassembled WGS sequence"/>
</dbReference>
<proteinExistence type="predicted"/>
<comment type="caution">
    <text evidence="2">The sequence shown here is derived from an EMBL/GenBank/DDBJ whole genome shotgun (WGS) entry which is preliminary data.</text>
</comment>
<dbReference type="AlphaFoldDB" id="A0A100WBL4"/>
<dbReference type="EMBL" id="BCSY01000039">
    <property type="protein sequence ID" value="GAS95482.1"/>
    <property type="molecule type" value="Genomic_DNA"/>
</dbReference>
<organism evidence="2 3">
    <name type="scientific">Mycolicibacterium canariasense</name>
    <name type="common">Mycobacterium canariasense</name>
    <dbReference type="NCBI Taxonomy" id="228230"/>
    <lineage>
        <taxon>Bacteria</taxon>
        <taxon>Bacillati</taxon>
        <taxon>Actinomycetota</taxon>
        <taxon>Actinomycetes</taxon>
        <taxon>Mycobacteriales</taxon>
        <taxon>Mycobacteriaceae</taxon>
        <taxon>Mycolicibacterium</taxon>
    </lineage>
</organism>
<gene>
    <name evidence="2" type="ORF">RMCC_2448</name>
</gene>
<feature type="region of interest" description="Disordered" evidence="1">
    <location>
        <begin position="76"/>
        <end position="100"/>
    </location>
</feature>
<sequence length="100" mass="11137">MATFPKPQPLKVRITLAWAELQSARCDGSYMRIMLALMPLKHVRVCVPCDAVRYAQCSVGCRVPDEGDPASWVQVEDDAETLSREPAEPRTDQYSTPVEG</sequence>
<keyword evidence="3" id="KW-1185">Reference proteome</keyword>
<evidence type="ECO:0000313" key="2">
    <source>
        <dbReference type="EMBL" id="GAS95482.1"/>
    </source>
</evidence>